<dbReference type="SUPFAM" id="SSF49899">
    <property type="entry name" value="Concanavalin A-like lectins/glucanases"/>
    <property type="match status" value="1"/>
</dbReference>
<protein>
    <recommendedName>
        <fullName evidence="3">LamG domain-containing protein</fullName>
    </recommendedName>
</protein>
<dbReference type="Proteomes" id="UP000596083">
    <property type="component" value="Chromosome"/>
</dbReference>
<evidence type="ECO:0000313" key="1">
    <source>
        <dbReference type="EMBL" id="QQM29040.1"/>
    </source>
</evidence>
<dbReference type="AlphaFoldDB" id="A0A7T7HH11"/>
<dbReference type="Gene3D" id="2.60.120.200">
    <property type="match status" value="1"/>
</dbReference>
<dbReference type="KEGG" id="mlut:JET14_11885"/>
<dbReference type="InterPro" id="IPR013320">
    <property type="entry name" value="ConA-like_dom_sf"/>
</dbReference>
<dbReference type="EMBL" id="CP066786">
    <property type="protein sequence ID" value="QQM29040.1"/>
    <property type="molecule type" value="Genomic_DNA"/>
</dbReference>
<name>A0A7T7HH11_9HYPH</name>
<reference evidence="1 2" key="1">
    <citation type="submission" date="2020-12" db="EMBL/GenBank/DDBJ databases">
        <authorList>
            <person name="Zheng R.K."/>
            <person name="Sun C.M."/>
        </authorList>
    </citation>
    <scope>NUCLEOTIDE SEQUENCE [LARGE SCALE GENOMIC DNA]</scope>
    <source>
        <strain evidence="1 2">ZRK001</strain>
    </source>
</reference>
<dbReference type="RefSeq" id="WP_200333749.1">
    <property type="nucleotide sequence ID" value="NZ_CP066786.1"/>
</dbReference>
<evidence type="ECO:0008006" key="3">
    <source>
        <dbReference type="Google" id="ProtNLM"/>
    </source>
</evidence>
<organism evidence="1 2">
    <name type="scientific">Martelella lutilitoris</name>
    <dbReference type="NCBI Taxonomy" id="2583532"/>
    <lineage>
        <taxon>Bacteria</taxon>
        <taxon>Pseudomonadati</taxon>
        <taxon>Pseudomonadota</taxon>
        <taxon>Alphaproteobacteria</taxon>
        <taxon>Hyphomicrobiales</taxon>
        <taxon>Aurantimonadaceae</taxon>
        <taxon>Martelella</taxon>
    </lineage>
</organism>
<dbReference type="Pfam" id="PF13385">
    <property type="entry name" value="Laminin_G_3"/>
    <property type="match status" value="1"/>
</dbReference>
<proteinExistence type="predicted"/>
<accession>A0A7T7HH11</accession>
<gene>
    <name evidence="1" type="ORF">JET14_11885</name>
</gene>
<sequence length="256" mass="26671">MAGIQLDGVFSDPFMPFERASDGVLAIPTIRWFQAAPSLVDIEDGKIVRWHDRAGSGATLEQADPARRALFVEDAPNMGGNAAHFTPASSAESIQYTIKNSGFNAGAAFSVSAVALFSQSSSQSTNKFLFGVSGSPNFYMGRTAANVLRMHCGGSGVGNAEVSIDETKWHSSIGSFNGADRVNLSVDGSAAVSSNSATVPAPTGDYVFSGIASGGGVSWEGYVCDIRVLTIDLFHASNEAHLAALRAFDSSVYGLG</sequence>
<evidence type="ECO:0000313" key="2">
    <source>
        <dbReference type="Proteomes" id="UP000596083"/>
    </source>
</evidence>